<evidence type="ECO:0000256" key="1">
    <source>
        <dbReference type="SAM" id="MobiDB-lite"/>
    </source>
</evidence>
<sequence length="53" mass="5656">MNDSDHQDRADHQDRPDAPQGDLVGPEAAAPPVTSFTDLDLPPRCSARSARSA</sequence>
<dbReference type="Proteomes" id="UP000195880">
    <property type="component" value="Chromosome"/>
</dbReference>
<dbReference type="EMBL" id="CP021748">
    <property type="protein sequence ID" value="ARX80858.1"/>
    <property type="molecule type" value="Genomic_DNA"/>
</dbReference>
<evidence type="ECO:0000313" key="2">
    <source>
        <dbReference type="EMBL" id="ARX80858.1"/>
    </source>
</evidence>
<proteinExistence type="predicted"/>
<dbReference type="KEGG" id="salf:SMD44_00256"/>
<organism evidence="2 3">
    <name type="scientific">Streptomyces alboflavus</name>
    <dbReference type="NCBI Taxonomy" id="67267"/>
    <lineage>
        <taxon>Bacteria</taxon>
        <taxon>Bacillati</taxon>
        <taxon>Actinomycetota</taxon>
        <taxon>Actinomycetes</taxon>
        <taxon>Kitasatosporales</taxon>
        <taxon>Streptomycetaceae</taxon>
        <taxon>Streptomyces</taxon>
    </lineage>
</organism>
<protein>
    <submittedName>
        <fullName evidence="2">Uncharacterized protein</fullName>
    </submittedName>
</protein>
<gene>
    <name evidence="2" type="ORF">SMD44_00256</name>
</gene>
<evidence type="ECO:0000313" key="3">
    <source>
        <dbReference type="Proteomes" id="UP000195880"/>
    </source>
</evidence>
<feature type="compositionally biased region" description="Basic and acidic residues" evidence="1">
    <location>
        <begin position="1"/>
        <end position="17"/>
    </location>
</feature>
<dbReference type="AlphaFoldDB" id="A0A1Z1W353"/>
<reference evidence="2 3" key="1">
    <citation type="submission" date="2017-05" db="EMBL/GenBank/DDBJ databases">
        <title>Streptomyces alboflavus Genome sequencing and assembly.</title>
        <authorList>
            <person name="Wang Y."/>
            <person name="Du B."/>
            <person name="Ding Y."/>
            <person name="Liu H."/>
            <person name="Hou Q."/>
            <person name="Liu K."/>
            <person name="Wang C."/>
            <person name="Yao L."/>
        </authorList>
    </citation>
    <scope>NUCLEOTIDE SEQUENCE [LARGE SCALE GENOMIC DNA]</scope>
    <source>
        <strain evidence="2 3">MDJK44</strain>
    </source>
</reference>
<accession>A0A1Z1W353</accession>
<keyword evidence="3" id="KW-1185">Reference proteome</keyword>
<feature type="region of interest" description="Disordered" evidence="1">
    <location>
        <begin position="1"/>
        <end position="53"/>
    </location>
</feature>
<name>A0A1Z1W353_9ACTN</name>